<dbReference type="GO" id="GO:0005829">
    <property type="term" value="C:cytosol"/>
    <property type="evidence" value="ECO:0007669"/>
    <property type="project" value="TreeGrafter"/>
</dbReference>
<dbReference type="CDD" id="cd00887">
    <property type="entry name" value="MoeA"/>
    <property type="match status" value="1"/>
</dbReference>
<dbReference type="PANTHER" id="PTHR10192:SF5">
    <property type="entry name" value="GEPHYRIN"/>
    <property type="match status" value="1"/>
</dbReference>
<keyword evidence="6" id="KW-0460">Magnesium</keyword>
<gene>
    <name evidence="8" type="ORF">SAMN05444167_3102</name>
</gene>
<dbReference type="Pfam" id="PF00994">
    <property type="entry name" value="MoCF_biosynth"/>
    <property type="match status" value="1"/>
</dbReference>
<comment type="cofactor">
    <cofactor evidence="6">
        <name>Mg(2+)</name>
        <dbReference type="ChEBI" id="CHEBI:18420"/>
    </cofactor>
</comment>
<dbReference type="Gene3D" id="3.90.105.10">
    <property type="entry name" value="Molybdopterin biosynthesis moea protein, domain 2"/>
    <property type="match status" value="1"/>
</dbReference>
<dbReference type="InterPro" id="IPR005110">
    <property type="entry name" value="MoeA_linker/N"/>
</dbReference>
<organism evidence="8 9">
    <name type="scientific">Terriglobus roseus</name>
    <dbReference type="NCBI Taxonomy" id="392734"/>
    <lineage>
        <taxon>Bacteria</taxon>
        <taxon>Pseudomonadati</taxon>
        <taxon>Acidobacteriota</taxon>
        <taxon>Terriglobia</taxon>
        <taxon>Terriglobales</taxon>
        <taxon>Acidobacteriaceae</taxon>
        <taxon>Terriglobus</taxon>
    </lineage>
</organism>
<dbReference type="GO" id="GO:0046872">
    <property type="term" value="F:metal ion binding"/>
    <property type="evidence" value="ECO:0007669"/>
    <property type="project" value="UniProtKB-UniRule"/>
</dbReference>
<dbReference type="GO" id="GO:0061599">
    <property type="term" value="F:molybdopterin molybdotransferase activity"/>
    <property type="evidence" value="ECO:0007669"/>
    <property type="project" value="UniProtKB-UniRule"/>
</dbReference>
<evidence type="ECO:0000256" key="2">
    <source>
        <dbReference type="ARBA" id="ARBA00005046"/>
    </source>
</evidence>
<dbReference type="SUPFAM" id="SSF63882">
    <property type="entry name" value="MoeA N-terminal region -like"/>
    <property type="match status" value="1"/>
</dbReference>
<dbReference type="GO" id="GO:0006777">
    <property type="term" value="P:Mo-molybdopterin cofactor biosynthetic process"/>
    <property type="evidence" value="ECO:0007669"/>
    <property type="project" value="UniProtKB-UniRule"/>
</dbReference>
<dbReference type="SUPFAM" id="SSF53218">
    <property type="entry name" value="Molybdenum cofactor biosynthesis proteins"/>
    <property type="match status" value="1"/>
</dbReference>
<evidence type="ECO:0000256" key="5">
    <source>
        <dbReference type="ARBA" id="ARBA00047317"/>
    </source>
</evidence>
<dbReference type="Pfam" id="PF03454">
    <property type="entry name" value="MoeA_C"/>
    <property type="match status" value="1"/>
</dbReference>
<comment type="similarity">
    <text evidence="3 6">Belongs to the MoeA family.</text>
</comment>
<dbReference type="SUPFAM" id="SSF63867">
    <property type="entry name" value="MoeA C-terminal domain-like"/>
    <property type="match status" value="1"/>
</dbReference>
<comment type="pathway">
    <text evidence="2 6">Cofactor biosynthesis; molybdopterin biosynthesis.</text>
</comment>
<evidence type="ECO:0000313" key="8">
    <source>
        <dbReference type="EMBL" id="SDF71946.1"/>
    </source>
</evidence>
<dbReference type="PANTHER" id="PTHR10192">
    <property type="entry name" value="MOLYBDOPTERIN BIOSYNTHESIS PROTEIN"/>
    <property type="match status" value="1"/>
</dbReference>
<feature type="domain" description="MoaB/Mog" evidence="7">
    <location>
        <begin position="180"/>
        <end position="323"/>
    </location>
</feature>
<name>A0A1G7NDB8_9BACT</name>
<dbReference type="InterPro" id="IPR005111">
    <property type="entry name" value="MoeA_C_domain_IV"/>
</dbReference>
<dbReference type="InterPro" id="IPR001453">
    <property type="entry name" value="MoaB/Mog_dom"/>
</dbReference>
<keyword evidence="4 6" id="KW-0501">Molybdenum cofactor biosynthesis</keyword>
<dbReference type="UniPathway" id="UPA00344"/>
<evidence type="ECO:0000256" key="6">
    <source>
        <dbReference type="RuleBase" id="RU365090"/>
    </source>
</evidence>
<evidence type="ECO:0000256" key="3">
    <source>
        <dbReference type="ARBA" id="ARBA00010763"/>
    </source>
</evidence>
<keyword evidence="6" id="KW-0808">Transferase</keyword>
<keyword evidence="9" id="KW-1185">Reference proteome</keyword>
<dbReference type="OrthoDB" id="9804758at2"/>
<comment type="catalytic activity">
    <reaction evidence="5">
        <text>adenylyl-molybdopterin + molybdate = Mo-molybdopterin + AMP + H(+)</text>
        <dbReference type="Rhea" id="RHEA:35047"/>
        <dbReference type="ChEBI" id="CHEBI:15378"/>
        <dbReference type="ChEBI" id="CHEBI:36264"/>
        <dbReference type="ChEBI" id="CHEBI:62727"/>
        <dbReference type="ChEBI" id="CHEBI:71302"/>
        <dbReference type="ChEBI" id="CHEBI:456215"/>
        <dbReference type="EC" id="2.10.1.1"/>
    </reaction>
</comment>
<reference evidence="8 9" key="1">
    <citation type="submission" date="2016-10" db="EMBL/GenBank/DDBJ databases">
        <authorList>
            <person name="de Groot N.N."/>
        </authorList>
    </citation>
    <scope>NUCLEOTIDE SEQUENCE [LARGE SCALE GENOMIC DNA]</scope>
    <source>
        <strain evidence="8 9">GAS232</strain>
    </source>
</reference>
<evidence type="ECO:0000313" key="9">
    <source>
        <dbReference type="Proteomes" id="UP000182427"/>
    </source>
</evidence>
<dbReference type="Gene3D" id="2.170.190.11">
    <property type="entry name" value="Molybdopterin biosynthesis moea protein, domain 3"/>
    <property type="match status" value="1"/>
</dbReference>
<sequence>MALITCQEALDLVAAHIAALFPRTCTERVPLEQALGRVLAQSVYADRDQPPFPRSTRDGYAVRAVDHGVRKLIGSVRAGEVWTGASLAQEETIEVMTGAPVPDGADAVVMLEHVEATATTVSISDRHLPSAGDNVVPRGQEARAGDVLLHAGVRLAAAEIALAASVGAAGLDVYVQPVAAVLATGDELVAVDQTPASHQIRNSNSHALAAIVREHGGVPRLLPPASDTRESLLERISVARDADMLLLSGGVSAGKYDLVEDVLLSLGAEFFFTGVLIQPGKPVVFGRLPATQTHAEQWIFGLPGNPVSTQVTALLFAMPMLQALGGESLPQPRFVQGTLASIMKVRSGLTRFVPAKLSSSLHAVTVNPVEWHGSGDLASNARADCYIVVPSDVDSVAAGTTVTVLLR</sequence>
<dbReference type="Gene3D" id="2.40.340.10">
    <property type="entry name" value="MoeA, C-terminal, domain IV"/>
    <property type="match status" value="1"/>
</dbReference>
<dbReference type="InterPro" id="IPR036688">
    <property type="entry name" value="MoeA_C_domain_IV_sf"/>
</dbReference>
<protein>
    <recommendedName>
        <fullName evidence="6">Molybdopterin molybdenumtransferase</fullName>
        <ecNumber evidence="6">2.10.1.1</ecNumber>
    </recommendedName>
</protein>
<dbReference type="Pfam" id="PF03453">
    <property type="entry name" value="MoeA_N"/>
    <property type="match status" value="1"/>
</dbReference>
<dbReference type="Proteomes" id="UP000182427">
    <property type="component" value="Chromosome I"/>
</dbReference>
<dbReference type="AlphaFoldDB" id="A0A1G7NDB8"/>
<dbReference type="SMART" id="SM00852">
    <property type="entry name" value="MoCF_biosynth"/>
    <property type="match status" value="1"/>
</dbReference>
<dbReference type="RefSeq" id="WP_083345940.1">
    <property type="nucleotide sequence ID" value="NZ_LT629690.1"/>
</dbReference>
<dbReference type="NCBIfam" id="NF045515">
    <property type="entry name" value="Glp_gephyrin"/>
    <property type="match status" value="1"/>
</dbReference>
<proteinExistence type="inferred from homology"/>
<dbReference type="InterPro" id="IPR036425">
    <property type="entry name" value="MoaB/Mog-like_dom_sf"/>
</dbReference>
<dbReference type="EMBL" id="LT629690">
    <property type="protein sequence ID" value="SDF71946.1"/>
    <property type="molecule type" value="Genomic_DNA"/>
</dbReference>
<comment type="function">
    <text evidence="1 6">Catalyzes the insertion of molybdate into adenylated molybdopterin with the concomitant release of AMP.</text>
</comment>
<dbReference type="Gene3D" id="3.40.980.10">
    <property type="entry name" value="MoaB/Mog-like domain"/>
    <property type="match status" value="1"/>
</dbReference>
<keyword evidence="6" id="KW-0479">Metal-binding</keyword>
<evidence type="ECO:0000256" key="4">
    <source>
        <dbReference type="ARBA" id="ARBA00023150"/>
    </source>
</evidence>
<dbReference type="EC" id="2.10.1.1" evidence="6"/>
<dbReference type="InterPro" id="IPR038987">
    <property type="entry name" value="MoeA-like"/>
</dbReference>
<evidence type="ECO:0000256" key="1">
    <source>
        <dbReference type="ARBA" id="ARBA00002901"/>
    </source>
</evidence>
<dbReference type="InterPro" id="IPR036135">
    <property type="entry name" value="MoeA_linker/N_sf"/>
</dbReference>
<evidence type="ECO:0000259" key="7">
    <source>
        <dbReference type="SMART" id="SM00852"/>
    </source>
</evidence>
<accession>A0A1G7NDB8</accession>
<keyword evidence="6" id="KW-0500">Molybdenum</keyword>